<sequence>MRAVLDACVLFPTVLREILTGVAAEGGYAPLWSPRILEEWRRAALRLPDPAAGAIAEGEIALLNTAFPGASIAIDQATEATLDLPDANDRHVLAAAIDGQASLIVTHNLRDFPLRRLAASGVRPVSPDQFLLADMDLSLVEAVVAQVQARTEKISGREQPLRPLLRRAGLPRLGKALG</sequence>
<dbReference type="AlphaFoldDB" id="A0A6B0TLR4"/>
<name>A0A6B0TLR4_9RHOB</name>
<accession>A0A6B0TLR4</accession>
<dbReference type="NCBIfam" id="NF046100">
    <property type="entry name" value="RSP_2648_fam_PIN"/>
    <property type="match status" value="1"/>
</dbReference>
<organism evidence="2 3">
    <name type="scientific">Oceanomicrobium pacificus</name>
    <dbReference type="NCBI Taxonomy" id="2692916"/>
    <lineage>
        <taxon>Bacteria</taxon>
        <taxon>Pseudomonadati</taxon>
        <taxon>Pseudomonadota</taxon>
        <taxon>Alphaproteobacteria</taxon>
        <taxon>Rhodobacterales</taxon>
        <taxon>Paracoccaceae</taxon>
        <taxon>Oceanomicrobium</taxon>
    </lineage>
</organism>
<dbReference type="SUPFAM" id="SSF88723">
    <property type="entry name" value="PIN domain-like"/>
    <property type="match status" value="1"/>
</dbReference>
<keyword evidence="3" id="KW-1185">Reference proteome</keyword>
<proteinExistence type="predicted"/>
<feature type="domain" description="PIN" evidence="1">
    <location>
        <begin position="2"/>
        <end position="109"/>
    </location>
</feature>
<comment type="caution">
    <text evidence="2">The sequence shown here is derived from an EMBL/GenBank/DDBJ whole genome shotgun (WGS) entry which is preliminary data.</text>
</comment>
<reference evidence="2 3" key="1">
    <citation type="submission" date="2019-12" db="EMBL/GenBank/DDBJ databases">
        <title>Strain KN286 was isolated from seawater, which was collected from Caroline Seamount in the tropical western Pacific.</title>
        <authorList>
            <person name="Wang Q."/>
        </authorList>
    </citation>
    <scope>NUCLEOTIDE SEQUENCE [LARGE SCALE GENOMIC DNA]</scope>
    <source>
        <strain evidence="2 3">KN286</strain>
    </source>
</reference>
<dbReference type="InterPro" id="IPR029060">
    <property type="entry name" value="PIN-like_dom_sf"/>
</dbReference>
<gene>
    <name evidence="2" type="ORF">GSH16_08450</name>
</gene>
<evidence type="ECO:0000313" key="2">
    <source>
        <dbReference type="EMBL" id="MXU65477.1"/>
    </source>
</evidence>
<dbReference type="Proteomes" id="UP000436016">
    <property type="component" value="Unassembled WGS sequence"/>
</dbReference>
<dbReference type="Pfam" id="PF13470">
    <property type="entry name" value="PIN_3"/>
    <property type="match status" value="1"/>
</dbReference>
<evidence type="ECO:0000313" key="3">
    <source>
        <dbReference type="Proteomes" id="UP000436016"/>
    </source>
</evidence>
<dbReference type="InterPro" id="IPR002716">
    <property type="entry name" value="PIN_dom"/>
</dbReference>
<dbReference type="EMBL" id="WUWG01000003">
    <property type="protein sequence ID" value="MXU65477.1"/>
    <property type="molecule type" value="Genomic_DNA"/>
</dbReference>
<protein>
    <submittedName>
        <fullName evidence="2">PIN domain-containing protein</fullName>
    </submittedName>
</protein>
<dbReference type="RefSeq" id="WP_160853990.1">
    <property type="nucleotide sequence ID" value="NZ_WUWG01000003.1"/>
</dbReference>
<evidence type="ECO:0000259" key="1">
    <source>
        <dbReference type="Pfam" id="PF13470"/>
    </source>
</evidence>